<keyword evidence="1" id="KW-0472">Membrane</keyword>
<evidence type="ECO:0000256" key="1">
    <source>
        <dbReference type="SAM" id="Phobius"/>
    </source>
</evidence>
<dbReference type="InterPro" id="IPR025291">
    <property type="entry name" value="DUF4153"/>
</dbReference>
<feature type="transmembrane region" description="Helical" evidence="1">
    <location>
        <begin position="47"/>
        <end position="69"/>
    </location>
</feature>
<sequence length="585" mass="62415">MSEAATLSTGDARRVGAIRIAIGFVQGLALWGLTEAEKHHAWPSTEVGLFGALFMAVALTPFVLLGGLTTLQRRSLAVWGLFAAAVLAGIGLYDAVRRAEPASGFGYSGGILLFVAAGLFVAHHLVEGGDAERRLIARYPRYFDVAWKHGVQIVLSAAFVGVFWGVLLLGAGLFDLIGVRFVSELIGKSWFVLPATATMFAAAVHLTDVRSGLIRGVRTVVLTLLAWLLPVLALLAAAFLAALPFTGLDPLWKTRSAAAFLLGAAAVMIVLINAAYQDGEPDGIVPLPLRLAGRLGGLLLAPLVGLAAYALWLRIAQHGLTPDRVVGAALALVGGVYAVGYAWAAIRLGRWMRRVEVTNIAAAFVGLAVLLAVLSPLADPAKLSVNDQMARLKTGRVTAERFDYDFLRHGGEVYGRRALQTLKAGGGEAGRRAVEALERKPQWERPQLSVRDVTGRIEVWPAGAQLPESFRAARISQMRGVLPGCLTGPGRCDAAVLDLDGDARPEVLLWADGGLYAFAVSRSGEWELAGRYGESCAERLLTQQDFQQGRLRAVEPLWKDLQAGDLRLSMTPNPGICSGSFAPQP</sequence>
<feature type="transmembrane region" description="Helical" evidence="1">
    <location>
        <begin position="358"/>
        <end position="378"/>
    </location>
</feature>
<dbReference type="AlphaFoldDB" id="A0A2D2AWK3"/>
<feature type="transmembrane region" description="Helical" evidence="1">
    <location>
        <begin position="147"/>
        <end position="169"/>
    </location>
</feature>
<dbReference type="RefSeq" id="WP_099621651.1">
    <property type="nucleotide sequence ID" value="NZ_CP024201.1"/>
</dbReference>
<feature type="transmembrane region" description="Helical" evidence="1">
    <location>
        <begin position="325"/>
        <end position="346"/>
    </location>
</feature>
<keyword evidence="1" id="KW-1133">Transmembrane helix</keyword>
<feature type="transmembrane region" description="Helical" evidence="1">
    <location>
        <begin position="76"/>
        <end position="93"/>
    </location>
</feature>
<dbReference type="EMBL" id="CP024201">
    <property type="protein sequence ID" value="ATQ42394.1"/>
    <property type="molecule type" value="Genomic_DNA"/>
</dbReference>
<keyword evidence="3" id="KW-1185">Reference proteome</keyword>
<proteinExistence type="predicted"/>
<protein>
    <submittedName>
        <fullName evidence="2">DUF4153 domain-containing protein</fullName>
    </submittedName>
</protein>
<feature type="transmembrane region" description="Helical" evidence="1">
    <location>
        <begin position="105"/>
        <end position="126"/>
    </location>
</feature>
<reference evidence="2 3" key="1">
    <citation type="submission" date="2017-10" db="EMBL/GenBank/DDBJ databases">
        <title>Genome sequence of Caulobacter mirabilis FWC38.</title>
        <authorList>
            <person name="Fiebig A."/>
            <person name="Crosson S."/>
        </authorList>
    </citation>
    <scope>NUCLEOTIDE SEQUENCE [LARGE SCALE GENOMIC DNA]</scope>
    <source>
        <strain evidence="2 3">FWC 38</strain>
    </source>
</reference>
<feature type="transmembrane region" description="Helical" evidence="1">
    <location>
        <begin position="189"/>
        <end position="207"/>
    </location>
</feature>
<gene>
    <name evidence="2" type="ORF">CSW64_08190</name>
</gene>
<feature type="transmembrane region" description="Helical" evidence="1">
    <location>
        <begin position="219"/>
        <end position="245"/>
    </location>
</feature>
<accession>A0A2D2AWK3</accession>
<keyword evidence="1" id="KW-0812">Transmembrane</keyword>
<feature type="transmembrane region" description="Helical" evidence="1">
    <location>
        <begin position="295"/>
        <end position="313"/>
    </location>
</feature>
<dbReference type="OrthoDB" id="7402611at2"/>
<organism evidence="2 3">
    <name type="scientific">Caulobacter mirabilis</name>
    <dbReference type="NCBI Taxonomy" id="69666"/>
    <lineage>
        <taxon>Bacteria</taxon>
        <taxon>Pseudomonadati</taxon>
        <taxon>Pseudomonadota</taxon>
        <taxon>Alphaproteobacteria</taxon>
        <taxon>Caulobacterales</taxon>
        <taxon>Caulobacteraceae</taxon>
        <taxon>Caulobacter</taxon>
    </lineage>
</organism>
<dbReference type="Proteomes" id="UP000228945">
    <property type="component" value="Chromosome"/>
</dbReference>
<evidence type="ECO:0000313" key="2">
    <source>
        <dbReference type="EMBL" id="ATQ42394.1"/>
    </source>
</evidence>
<feature type="transmembrane region" description="Helical" evidence="1">
    <location>
        <begin position="257"/>
        <end position="275"/>
    </location>
</feature>
<name>A0A2D2AWK3_9CAUL</name>
<evidence type="ECO:0000313" key="3">
    <source>
        <dbReference type="Proteomes" id="UP000228945"/>
    </source>
</evidence>
<dbReference type="Pfam" id="PF13687">
    <property type="entry name" value="DUF4153"/>
    <property type="match status" value="1"/>
</dbReference>
<dbReference type="KEGG" id="cmb:CSW64_08190"/>